<keyword evidence="8" id="KW-0638">Presynaptic neurotoxin</keyword>
<feature type="repeat" description="ANK" evidence="10">
    <location>
        <begin position="17"/>
        <end position="49"/>
    </location>
</feature>
<feature type="repeat" description="ANK" evidence="10">
    <location>
        <begin position="50"/>
        <end position="82"/>
    </location>
</feature>
<sequence length="739" mass="82234">FLISKGANTHAEDNTTAGKKPIHVAAIEGHIDIIKFFLNQGVSIEESDKEGRTSLYYAASNGHLETVKFLADKGANIHAKNIRGTKPIHVAALDGHKNIIEFLLDRGANVNDSDKDNWTPLHYAAQEGQLGVVRFLISKRANVHAKNTYGAKPIHIAAMGGSQEIIEFLLSNGASVDDTNKNGETPLHYAASEGRLEIVKFLIDKGANINAENIYGSKAINLARRKGHSSVEKLLSLHESCPIQSTNFNKEQQEKFLRSISDADVRRVKQGLYLPSFEARNVEIDGKCVAITRGLSQALFLHSNKSFLSNLATSAKIYECIAQGKQISKRKEREVFAFSKLLDGFEQQLDFATNSLPSNLIHTQGYKTLDDLSNYIAEIKGNFAIHLVTSNHVVAIYRTGDNYAYFDSNVAFVSGLKSVDQLMEVVEKGVESAGYKVEEKGFLVEHFDVARANNQLPDEDKQILTREIKTERQLLAEQDKELGFIKINGQEVSRVQLYDFGTKINVEGSVPLLINADMNLSSEKFQDHLDKKEVSMTAREYLDSLKNSKNVKEVVQATKGIPFIGANINAENIYGSKAINLARRKGHSSVEKLLSLHESCPIQSTNFNKEQQEKFLRSISDADVRRVKQGLYLPSFEARNVEIDGKCVAITRGLSQALFLHSNKSFLSNLATSAKIYECIAQGKQISKRKEREVFAFSKLLDGFEQQLDFATNSLPSNLIHTQGYKTLDDLSNYIAEIK</sequence>
<keyword evidence="7" id="KW-0528">Neurotoxin</keyword>
<dbReference type="GO" id="GO:0006887">
    <property type="term" value="P:exocytosis"/>
    <property type="evidence" value="ECO:0007669"/>
    <property type="project" value="UniProtKB-KW"/>
</dbReference>
<dbReference type="PANTHER" id="PTHR22677">
    <property type="entry name" value="ANKYRIN REPEAT DOMAIN-CONTAINING PROTEIN 60"/>
    <property type="match status" value="1"/>
</dbReference>
<keyword evidence="12" id="KW-1185">Reference proteome</keyword>
<proteinExistence type="predicted"/>
<feature type="repeat" description="ANK" evidence="10">
    <location>
        <begin position="83"/>
        <end position="115"/>
    </location>
</feature>
<gene>
    <name evidence="11" type="primary">wCauA_01470</name>
    <name evidence="11" type="ORF">NPIL_377661</name>
</gene>
<feature type="repeat" description="ANK" evidence="10">
    <location>
        <begin position="149"/>
        <end position="181"/>
    </location>
</feature>
<dbReference type="Gene3D" id="1.25.40.20">
    <property type="entry name" value="Ankyrin repeat-containing domain"/>
    <property type="match status" value="3"/>
</dbReference>
<evidence type="ECO:0000256" key="3">
    <source>
        <dbReference type="ARBA" id="ARBA00022483"/>
    </source>
</evidence>
<dbReference type="AlphaFoldDB" id="A0A8X6N5K9"/>
<keyword evidence="3" id="KW-0268">Exocytosis</keyword>
<dbReference type="PRINTS" id="PR01415">
    <property type="entry name" value="ANKYRIN"/>
</dbReference>
<keyword evidence="6" id="KW-0800">Toxin</keyword>
<evidence type="ECO:0000256" key="2">
    <source>
        <dbReference type="ARBA" id="ARBA00004613"/>
    </source>
</evidence>
<feature type="non-terminal residue" evidence="11">
    <location>
        <position position="739"/>
    </location>
</feature>
<keyword evidence="4" id="KW-0964">Secreted</keyword>
<keyword evidence="9" id="KW-1053">Target membrane</keyword>
<evidence type="ECO:0000256" key="9">
    <source>
        <dbReference type="ARBA" id="ARBA00023298"/>
    </source>
</evidence>
<dbReference type="PROSITE" id="PS50088">
    <property type="entry name" value="ANK_REPEAT"/>
    <property type="match status" value="6"/>
</dbReference>
<evidence type="ECO:0000256" key="4">
    <source>
        <dbReference type="ARBA" id="ARBA00022525"/>
    </source>
</evidence>
<dbReference type="Pfam" id="PF12796">
    <property type="entry name" value="Ank_2"/>
    <property type="match status" value="2"/>
</dbReference>
<accession>A0A8X6N5K9</accession>
<keyword evidence="5" id="KW-1052">Target cell membrane</keyword>
<evidence type="ECO:0000256" key="6">
    <source>
        <dbReference type="ARBA" id="ARBA00022656"/>
    </source>
</evidence>
<dbReference type="GO" id="GO:0044218">
    <property type="term" value="C:other organism cell membrane"/>
    <property type="evidence" value="ECO:0007669"/>
    <property type="project" value="UniProtKB-KW"/>
</dbReference>
<keyword evidence="10" id="KW-0040">ANK repeat</keyword>
<evidence type="ECO:0000313" key="12">
    <source>
        <dbReference type="Proteomes" id="UP000887013"/>
    </source>
</evidence>
<organism evidence="11 12">
    <name type="scientific">Nephila pilipes</name>
    <name type="common">Giant wood spider</name>
    <name type="synonym">Nephila maculata</name>
    <dbReference type="NCBI Taxonomy" id="299642"/>
    <lineage>
        <taxon>Eukaryota</taxon>
        <taxon>Metazoa</taxon>
        <taxon>Ecdysozoa</taxon>
        <taxon>Arthropoda</taxon>
        <taxon>Chelicerata</taxon>
        <taxon>Arachnida</taxon>
        <taxon>Araneae</taxon>
        <taxon>Araneomorphae</taxon>
        <taxon>Entelegynae</taxon>
        <taxon>Araneoidea</taxon>
        <taxon>Nephilidae</taxon>
        <taxon>Nephila</taxon>
    </lineage>
</organism>
<evidence type="ECO:0000256" key="8">
    <source>
        <dbReference type="ARBA" id="ARBA00023028"/>
    </source>
</evidence>
<dbReference type="OrthoDB" id="8123811at2759"/>
<dbReference type="InterPro" id="IPR036770">
    <property type="entry name" value="Ankyrin_rpt-contain_sf"/>
</dbReference>
<comment type="subcellular location">
    <subcellularLocation>
        <location evidence="2">Secreted</location>
    </subcellularLocation>
    <subcellularLocation>
        <location evidence="1">Target cell membrane</location>
    </subcellularLocation>
</comment>
<evidence type="ECO:0000313" key="11">
    <source>
        <dbReference type="EMBL" id="GFS94593.1"/>
    </source>
</evidence>
<name>A0A8X6N5K9_NEPPI</name>
<feature type="non-terminal residue" evidence="11">
    <location>
        <position position="1"/>
    </location>
</feature>
<evidence type="ECO:0000256" key="7">
    <source>
        <dbReference type="ARBA" id="ARBA00022699"/>
    </source>
</evidence>
<dbReference type="GO" id="GO:0044231">
    <property type="term" value="C:host cell presynaptic membrane"/>
    <property type="evidence" value="ECO:0007669"/>
    <property type="project" value="UniProtKB-KW"/>
</dbReference>
<evidence type="ECO:0008006" key="13">
    <source>
        <dbReference type="Google" id="ProtNLM"/>
    </source>
</evidence>
<dbReference type="EMBL" id="BMAW01054123">
    <property type="protein sequence ID" value="GFS94593.1"/>
    <property type="molecule type" value="Genomic_DNA"/>
</dbReference>
<comment type="caution">
    <text evidence="11">The sequence shown here is derived from an EMBL/GenBank/DDBJ whole genome shotgun (WGS) entry which is preliminary data.</text>
</comment>
<dbReference type="SUPFAM" id="SSF48403">
    <property type="entry name" value="Ankyrin repeat"/>
    <property type="match status" value="1"/>
</dbReference>
<dbReference type="SMART" id="SM00248">
    <property type="entry name" value="ANK"/>
    <property type="match status" value="6"/>
</dbReference>
<dbReference type="GO" id="GO:0090729">
    <property type="term" value="F:toxin activity"/>
    <property type="evidence" value="ECO:0007669"/>
    <property type="project" value="UniProtKB-KW"/>
</dbReference>
<dbReference type="PROSITE" id="PS50297">
    <property type="entry name" value="ANK_REP_REGION"/>
    <property type="match status" value="6"/>
</dbReference>
<feature type="repeat" description="ANK" evidence="10">
    <location>
        <begin position="182"/>
        <end position="214"/>
    </location>
</feature>
<evidence type="ECO:0000256" key="1">
    <source>
        <dbReference type="ARBA" id="ARBA00004175"/>
    </source>
</evidence>
<dbReference type="GO" id="GO:0005576">
    <property type="term" value="C:extracellular region"/>
    <property type="evidence" value="ECO:0007669"/>
    <property type="project" value="UniProtKB-SubCell"/>
</dbReference>
<reference evidence="11" key="1">
    <citation type="submission" date="2020-08" db="EMBL/GenBank/DDBJ databases">
        <title>Multicomponent nature underlies the extraordinary mechanical properties of spider dragline silk.</title>
        <authorList>
            <person name="Kono N."/>
            <person name="Nakamura H."/>
            <person name="Mori M."/>
            <person name="Yoshida Y."/>
            <person name="Ohtoshi R."/>
            <person name="Malay A.D."/>
            <person name="Moran D.A.P."/>
            <person name="Tomita M."/>
            <person name="Numata K."/>
            <person name="Arakawa K."/>
        </authorList>
    </citation>
    <scope>NUCLEOTIDE SEQUENCE</scope>
</reference>
<dbReference type="InterPro" id="IPR039323">
    <property type="entry name" value="ANKRD_45/46/60"/>
</dbReference>
<dbReference type="Proteomes" id="UP000887013">
    <property type="component" value="Unassembled WGS sequence"/>
</dbReference>
<dbReference type="InterPro" id="IPR002110">
    <property type="entry name" value="Ankyrin_rpt"/>
</dbReference>
<evidence type="ECO:0000256" key="10">
    <source>
        <dbReference type="PROSITE-ProRule" id="PRU00023"/>
    </source>
</evidence>
<evidence type="ECO:0000256" key="5">
    <source>
        <dbReference type="ARBA" id="ARBA00022537"/>
    </source>
</evidence>
<dbReference type="Pfam" id="PF13637">
    <property type="entry name" value="Ank_4"/>
    <property type="match status" value="1"/>
</dbReference>
<protein>
    <recommendedName>
        <fullName evidence="13">Ankyrin domain protein</fullName>
    </recommendedName>
</protein>
<keyword evidence="9" id="KW-0472">Membrane</keyword>
<feature type="repeat" description="ANK" evidence="10">
    <location>
        <begin position="116"/>
        <end position="148"/>
    </location>
</feature>
<dbReference type="PANTHER" id="PTHR22677:SF4">
    <property type="entry name" value="USHER SYNDROME TYPE-1G PROTEIN-LIKE PROTEIN"/>
    <property type="match status" value="1"/>
</dbReference>